<protein>
    <recommendedName>
        <fullName evidence="3">Dihydrodipicolinate reductase</fullName>
    </recommendedName>
</protein>
<evidence type="ECO:0008006" key="3">
    <source>
        <dbReference type="Google" id="ProtNLM"/>
    </source>
</evidence>
<accession>A0A0X3U2W3</accession>
<dbReference type="EMBL" id="LQBP01000001">
    <property type="protein sequence ID" value="KUJ82152.1"/>
    <property type="molecule type" value="Genomic_DNA"/>
</dbReference>
<comment type="caution">
    <text evidence="1">The sequence shown here is derived from an EMBL/GenBank/DDBJ whole genome shotgun (WGS) entry which is preliminary data.</text>
</comment>
<sequence>MRRFALILALLPGILAAEDFRALTGDEILDALTGQKLDYGDGVWQTFDENMLTQYFSGRASSGRWAVRGDRYCSLWPPSDLWACYGVLLSGDTIRFVDDTGGFTDGAFAQ</sequence>
<organism evidence="1 2">
    <name type="scientific">Ruegeria profundi</name>
    <dbReference type="NCBI Taxonomy" id="1685378"/>
    <lineage>
        <taxon>Bacteria</taxon>
        <taxon>Pseudomonadati</taxon>
        <taxon>Pseudomonadota</taxon>
        <taxon>Alphaproteobacteria</taxon>
        <taxon>Rhodobacterales</taxon>
        <taxon>Roseobacteraceae</taxon>
        <taxon>Ruegeria</taxon>
    </lineage>
</organism>
<evidence type="ECO:0000313" key="1">
    <source>
        <dbReference type="EMBL" id="KUJ82152.1"/>
    </source>
</evidence>
<name>A0A0X3U2W3_9RHOB</name>
<dbReference type="AlphaFoldDB" id="A0A0X3U2W3"/>
<dbReference type="Proteomes" id="UP000053690">
    <property type="component" value="Unassembled WGS sequence"/>
</dbReference>
<keyword evidence="2" id="KW-1185">Reference proteome</keyword>
<proteinExistence type="predicted"/>
<dbReference type="RefSeq" id="WP_068332013.1">
    <property type="nucleotide sequence ID" value="NZ_LQBP01000001.1"/>
</dbReference>
<reference evidence="2" key="1">
    <citation type="submission" date="2015-12" db="EMBL/GenBank/DDBJ databases">
        <authorList>
            <person name="Zhang G."/>
            <person name="Stingl U."/>
        </authorList>
    </citation>
    <scope>NUCLEOTIDE SEQUENCE [LARGE SCALE GENOMIC DNA]</scope>
    <source>
        <strain evidence="2">ZGT108</strain>
    </source>
</reference>
<dbReference type="OrthoDB" id="7360198at2"/>
<gene>
    <name evidence="1" type="ORF">AVO44_02465</name>
</gene>
<dbReference type="STRING" id="1685378.AVO44_02465"/>
<evidence type="ECO:0000313" key="2">
    <source>
        <dbReference type="Proteomes" id="UP000053690"/>
    </source>
</evidence>